<accession>A0A1D3D4M8</accession>
<dbReference type="VEuPathDB" id="ToxoDB:cyc_05637"/>
<proteinExistence type="predicted"/>
<dbReference type="Proteomes" id="UP000095192">
    <property type="component" value="Unassembled WGS sequence"/>
</dbReference>
<feature type="signal peptide" evidence="2">
    <location>
        <begin position="1"/>
        <end position="17"/>
    </location>
</feature>
<comment type="caution">
    <text evidence="3">The sequence shown here is derived from an EMBL/GenBank/DDBJ whole genome shotgun (WGS) entry which is preliminary data.</text>
</comment>
<dbReference type="EMBL" id="JROU02000756">
    <property type="protein sequence ID" value="OEH78389.1"/>
    <property type="molecule type" value="Genomic_DNA"/>
</dbReference>
<name>A0A1D3D4M8_9EIME</name>
<reference evidence="3 4" key="1">
    <citation type="journal article" date="2016" name="BMC Genomics">
        <title>Comparative genomics reveals Cyclospora cayetanensis possesses coccidia-like metabolism and invasion components but unique surface antigens.</title>
        <authorList>
            <person name="Liu S."/>
            <person name="Wang L."/>
            <person name="Zheng H."/>
            <person name="Xu Z."/>
            <person name="Roellig D.M."/>
            <person name="Li N."/>
            <person name="Frace M.A."/>
            <person name="Tang K."/>
            <person name="Arrowood M.J."/>
            <person name="Moss D.M."/>
            <person name="Zhang L."/>
            <person name="Feng Y."/>
            <person name="Xiao L."/>
        </authorList>
    </citation>
    <scope>NUCLEOTIDE SEQUENCE [LARGE SCALE GENOMIC DNA]</scope>
    <source>
        <strain evidence="3 4">CHN_HEN01</strain>
    </source>
</reference>
<gene>
    <name evidence="3" type="ORF">cyc_05637</name>
</gene>
<keyword evidence="4" id="KW-1185">Reference proteome</keyword>
<sequence>MCRPLSVLQLPPATVGAAVCVLVLPEEVGRVRVCACRGVDMNHRAAALVAGNRCKKLRAARQVQSAARVTSSSTKLVAALGIDRLLSGEGRAAEGAAVTQPADVDTAVSAAVAAAVQAPSRAYLSIFLARWVAKYEEDWQGARNIGVLWDLRQTQRQQQHHLHPPDAPSANAEYRKTRIL</sequence>
<dbReference type="AlphaFoldDB" id="A0A1D3D4M8"/>
<feature type="region of interest" description="Disordered" evidence="1">
    <location>
        <begin position="156"/>
        <end position="180"/>
    </location>
</feature>
<protein>
    <submittedName>
        <fullName evidence="3">Uncharacterized protein</fullName>
    </submittedName>
</protein>
<evidence type="ECO:0000313" key="3">
    <source>
        <dbReference type="EMBL" id="OEH78389.1"/>
    </source>
</evidence>
<organism evidence="3 4">
    <name type="scientific">Cyclospora cayetanensis</name>
    <dbReference type="NCBI Taxonomy" id="88456"/>
    <lineage>
        <taxon>Eukaryota</taxon>
        <taxon>Sar</taxon>
        <taxon>Alveolata</taxon>
        <taxon>Apicomplexa</taxon>
        <taxon>Conoidasida</taxon>
        <taxon>Coccidia</taxon>
        <taxon>Eucoccidiorida</taxon>
        <taxon>Eimeriorina</taxon>
        <taxon>Eimeriidae</taxon>
        <taxon>Cyclospora</taxon>
    </lineage>
</organism>
<feature type="chain" id="PRO_5008914146" evidence="2">
    <location>
        <begin position="18"/>
        <end position="180"/>
    </location>
</feature>
<evidence type="ECO:0000313" key="4">
    <source>
        <dbReference type="Proteomes" id="UP000095192"/>
    </source>
</evidence>
<evidence type="ECO:0000256" key="2">
    <source>
        <dbReference type="SAM" id="SignalP"/>
    </source>
</evidence>
<evidence type="ECO:0000256" key="1">
    <source>
        <dbReference type="SAM" id="MobiDB-lite"/>
    </source>
</evidence>
<keyword evidence="2" id="KW-0732">Signal</keyword>
<dbReference type="InParanoid" id="A0A1D3D4M8"/>